<feature type="domain" description="Peptidase S33 tripeptidyl aminopeptidase-like C-terminal" evidence="3">
    <location>
        <begin position="277"/>
        <end position="368"/>
    </location>
</feature>
<evidence type="ECO:0000256" key="2">
    <source>
        <dbReference type="ARBA" id="ARBA00022801"/>
    </source>
</evidence>
<evidence type="ECO:0000313" key="5">
    <source>
        <dbReference type="Proteomes" id="UP000014071"/>
    </source>
</evidence>
<dbReference type="PANTHER" id="PTHR43248">
    <property type="entry name" value="2-SUCCINYL-6-HYDROXY-2,4-CYCLOHEXADIENE-1-CARBOXYLATE SYNTHASE"/>
    <property type="match status" value="1"/>
</dbReference>
<dbReference type="RefSeq" id="XP_012193369.1">
    <property type="nucleotide sequence ID" value="XM_012337979.1"/>
</dbReference>
<dbReference type="InterPro" id="IPR013595">
    <property type="entry name" value="Pept_S33_TAP-like_C"/>
</dbReference>
<dbReference type="GeneID" id="24112648"/>
<comment type="similarity">
    <text evidence="1">Belongs to the peptidase S33 family.</text>
</comment>
<dbReference type="AlphaFoldDB" id="R9PEV8"/>
<dbReference type="GO" id="GO:0016787">
    <property type="term" value="F:hydrolase activity"/>
    <property type="evidence" value="ECO:0007669"/>
    <property type="project" value="UniProtKB-KW"/>
</dbReference>
<dbReference type="Gene3D" id="3.40.50.1820">
    <property type="entry name" value="alpha/beta hydrolase"/>
    <property type="match status" value="1"/>
</dbReference>
<dbReference type="InterPro" id="IPR029058">
    <property type="entry name" value="AB_hydrolase_fold"/>
</dbReference>
<name>R9PEV8_PSEHS</name>
<evidence type="ECO:0000313" key="4">
    <source>
        <dbReference type="EMBL" id="GAC99782.1"/>
    </source>
</evidence>
<protein>
    <submittedName>
        <fullName evidence="4">Proteinase</fullName>
    </submittedName>
</protein>
<keyword evidence="5" id="KW-1185">Reference proteome</keyword>
<dbReference type="STRING" id="1305764.R9PEV8"/>
<dbReference type="EMBL" id="DF238832">
    <property type="protein sequence ID" value="GAC99782.1"/>
    <property type="molecule type" value="Genomic_DNA"/>
</dbReference>
<dbReference type="OrthoDB" id="425534at2759"/>
<dbReference type="PANTHER" id="PTHR43248:SF25">
    <property type="entry name" value="AB HYDROLASE-1 DOMAIN-CONTAINING PROTEIN-RELATED"/>
    <property type="match status" value="1"/>
</dbReference>
<dbReference type="Proteomes" id="UP000014071">
    <property type="component" value="Unassembled WGS sequence"/>
</dbReference>
<organism evidence="4 5">
    <name type="scientific">Pseudozyma hubeiensis (strain SY62)</name>
    <name type="common">Yeast</name>
    <dbReference type="NCBI Taxonomy" id="1305764"/>
    <lineage>
        <taxon>Eukaryota</taxon>
        <taxon>Fungi</taxon>
        <taxon>Dikarya</taxon>
        <taxon>Basidiomycota</taxon>
        <taxon>Ustilaginomycotina</taxon>
        <taxon>Ustilaginomycetes</taxon>
        <taxon>Ustilaginales</taxon>
        <taxon>Ustilaginaceae</taxon>
        <taxon>Pseudozyma</taxon>
    </lineage>
</organism>
<evidence type="ECO:0000256" key="1">
    <source>
        <dbReference type="ARBA" id="ARBA00010088"/>
    </source>
</evidence>
<sequence length="383" mass="42420">MLVADAMNEAVFKACKVKYGDVAGMLTTTFVARDLEQIRQAMAEDQLNGYFVSYGTLIGQIYINMFPDRVGRLVLDGAIYSRSYRLLAAFGSAGLDNVTDSFHDGFLGECVAAGPDKCALAQPLRPSDPLPTKQDLIDTMQHLLAQLIQRPVPGYINSSGPVIVTYSQLTTLLLMAVQDPFAWGDSATALHDLLLGNATLVSQLLDTWDFDPSLPTSTPADHAQVEMIMLVVCSDQYDSPLPAGYDVETNGELWYLDLWRRMTDQAEIGADRNFLLMLACRHWNSTFDAPKEVYRGDLNHTLSNPVLLIGTTYDPATPLRNSRMLLKEMDDNARLIAHHGYGHLSDDKSSCTNDIIRSYLVNGTVPEQPEMPCFADQKPYSHT</sequence>
<dbReference type="InterPro" id="IPR051601">
    <property type="entry name" value="Serine_prot/Carboxylest_S33"/>
</dbReference>
<reference evidence="5" key="1">
    <citation type="journal article" date="2013" name="Genome Announc.">
        <title>Draft genome sequence of the basidiomycetous yeast-like fungus Pseudozyma hubeiensis SY62, which produces an abundant amount of the biosurfactant mannosylerythritol lipids.</title>
        <authorList>
            <person name="Konishi M."/>
            <person name="Hatada Y."/>
            <person name="Horiuchi J."/>
        </authorList>
    </citation>
    <scope>NUCLEOTIDE SEQUENCE [LARGE SCALE GENOMIC DNA]</scope>
    <source>
        <strain evidence="5">SY62</strain>
    </source>
</reference>
<gene>
    <name evidence="4" type="ORF">PHSY_007385</name>
</gene>
<dbReference type="HOGENOM" id="CLU_013364_3_0_1"/>
<keyword evidence="2" id="KW-0378">Hydrolase</keyword>
<evidence type="ECO:0000259" key="3">
    <source>
        <dbReference type="Pfam" id="PF08386"/>
    </source>
</evidence>
<accession>R9PEV8</accession>
<dbReference type="eggNOG" id="ENOG502S0WE">
    <property type="taxonomic scope" value="Eukaryota"/>
</dbReference>
<dbReference type="SUPFAM" id="SSF53474">
    <property type="entry name" value="alpha/beta-Hydrolases"/>
    <property type="match status" value="1"/>
</dbReference>
<proteinExistence type="inferred from homology"/>
<dbReference type="Pfam" id="PF08386">
    <property type="entry name" value="Abhydrolase_4"/>
    <property type="match status" value="1"/>
</dbReference>